<feature type="domain" description="Integrator complex subunit 1 R4" evidence="4">
    <location>
        <begin position="1880"/>
        <end position="1978"/>
    </location>
</feature>
<gene>
    <name evidence="6" type="ORF">V9T40_000991</name>
</gene>
<evidence type="ECO:0000259" key="4">
    <source>
        <dbReference type="Pfam" id="PF22928"/>
    </source>
</evidence>
<evidence type="ECO:0000259" key="3">
    <source>
        <dbReference type="Pfam" id="PF22927"/>
    </source>
</evidence>
<dbReference type="InterPro" id="IPR053964">
    <property type="entry name" value="INT1_R3"/>
</dbReference>
<dbReference type="Pfam" id="PF12432">
    <property type="entry name" value="INTS1_RP2B-bd"/>
    <property type="match status" value="1"/>
</dbReference>
<dbReference type="InterPro" id="IPR022145">
    <property type="entry name" value="INTS1_RPB2-bd"/>
</dbReference>
<sequence>MDRPRTGTGRGSKSKTPQFPDDLYILGPKGSRTESNETKRPLPVPAKPGPSNPLIDRRRIATSSASTTIASSVPPAKKPKLPVGVLPGTNPFLPPNAVPEPMKSWEQNAIEIDSIDLVPTVVEAKDNEEYEKVNALICGALKQLKTIKQKTDSSLTNGLLYLAKRFPSIFTRDCVSQALCSILRRESTAMYKAKTTYTNAVLLTNVLYYGYQDVDRWPEIFLKLYIEDSLGERLWVDSEHCKCFVENIIASVNTKPSPRFDFESGTRTDIEEEPPDYLVAPRFKGIEESIENIVIETVKDQINRRQATEGISKNFLKFLSCMCGIPEVRAIVASKLEVWLPNPKLKNCAKELLMAVCVNCSSNTQRDIDVVSSIVKIRLKWKDLSGFYLACIRELISAHNSNLSTLLRQTVANELFAVRTPNYVPMYPTLYQADPEQFATILAEIFLEYLMNREDYLRSLRSLLREVCKVLRADFDLQTFARGLMGQTEPLPKDFEFRDRVFSAIADLVTMCIFLGVSLHARSDRKDLTQIEKMQSVVANIESDAAWWFHETAYRIYKPSTNDFVHALHKVVFMEPADQYYKVDNWPPEQDRALFIRSATEVPLLQRTVLYILAVGLSKEHPVSAADALELVEQLVKRASALTFSLSTPVLLADQPKLIDLLFNLSAYRHPENIELPANYAIPNLAIINLYWKSWIVLLIYCAHVPSIFGTLAWEKYPTLRVLIEMCITNHFVFPQGSDDLQLLTAEKQTILEFETYLAAACTKMNVTESTSLLLSQLITMDPMGAPRRPPSFVLDQLQQLNTTHKIGHLLCRSRNPDFLLDIIRKQGSSQSMPWLADLVQNSESSFNHLPVQCLCEFLLSSNEKQQSRYQQLLTHLRNLLIDSQRNPSMVCEILDHFLRRFSSHANKEQAILGLKLLLSSSNEDEIEIDHVPSNGEQSSWILNKLPSIPHFQQARPQIVRALREACQVENDPELITSYLTFLAKHVAAPNADLHEMTELVFYMAQLIVERSTIMTAILPSAYDGDSSNNIALEALLKIFYTYLNKAREPRVDDADNSWIESQDQILVTWPSGERATLLLLVVHAVIILLTYGSQCTDRAYLYYDSLLNLWFPAQKELAPKAYLLDTDEEALLIPDWLKLRMIRSNVDRLVEEALTDLEPSQLLLFIQSFGIPVEAMSKLLETLDVAITTNRVSIADIAIDKTYMIQLVEVQRKRGATGGNIFANAIKVLDPDSPGQDSPVSVKIPKPESDEEMPLPSPMIMDDEIDEVIENLGCAPKSEVKFAANNAKQKLLRVLSTEITNSSNAAPYPTRILKRILNKLLRKCSTDPNYVNEMVKNFYFSCNLFRLLTTSSNKEHVAPLAVVAKAILESKAAKERPKNPLVITLQQFLNKNNYSEITANLSKEMETKLTINALKECSVDQLERTGNKLMESVMKKAYDAKTIIESVASLITRSDKEYETGTGLFIDWLVQIEPEIIGSSLELQLDMLFSSKADAQWESLQICRPYLLTLLTHHACWFTLEKALNKLLTLESTKKYDASAVLEFLWALARNPRLWQGREKLTPKHQEPVDVLGLNEEQLICVVEYIVREVENVGCQEQSLSKMSSRITQLVGCAIKPHNLSLIVSVIYHLSEESYVSDLRKEICENLIAQLYLRIPRISTLLEEIQVSVDLDKSVKTDRENSALDVMSHSILTSFTTNSQIKDSPKRTQELEMIIRKMASSHPRLILRQLKIIETSLLGRGHLEWSIFSSRNNPSFFSQVFGILELLQPHLFAVEFGDSLESILDCYLNLFKNHGTMTDIKALMNKFVSLSQNFISHDTKRAISFFQNRSSSIRDLAADYPCIGSLCILMAGALDSSDEKEILISAAVPSETETNWDKIISSFNRGDSTQALGDLDRESIRNPVLLEPMLERLFPLLHDTSSHNRAVTNMLLLRCLKNNPKTASRIVPAVFNCLHSAQPDVVQSVCDRMPEVTVCCQENALPILRKLFTLAIRNGLNTSPFISKTIALLNIQSGC</sequence>
<evidence type="ECO:0000256" key="1">
    <source>
        <dbReference type="SAM" id="MobiDB-lite"/>
    </source>
</evidence>
<dbReference type="Proteomes" id="UP001367676">
    <property type="component" value="Unassembled WGS sequence"/>
</dbReference>
<dbReference type="GO" id="GO:0034474">
    <property type="term" value="P:U2 snRNA 3'-end processing"/>
    <property type="evidence" value="ECO:0007669"/>
    <property type="project" value="InterPro"/>
</dbReference>
<dbReference type="Pfam" id="PF22928">
    <property type="entry name" value="INTS1_R4"/>
    <property type="match status" value="1"/>
</dbReference>
<feature type="region of interest" description="Disordered" evidence="1">
    <location>
        <begin position="1"/>
        <end position="55"/>
    </location>
</feature>
<accession>A0AAN9Y0Y8</accession>
<feature type="region of interest" description="Disordered" evidence="1">
    <location>
        <begin position="1231"/>
        <end position="1257"/>
    </location>
</feature>
<evidence type="ECO:0000313" key="6">
    <source>
        <dbReference type="EMBL" id="KAK7580362.1"/>
    </source>
</evidence>
<feature type="domain" description="Integrator complex subunit 1 RPB2-binding" evidence="2">
    <location>
        <begin position="288"/>
        <end position="443"/>
    </location>
</feature>
<feature type="compositionally biased region" description="Basic and acidic residues" evidence="1">
    <location>
        <begin position="31"/>
        <end position="40"/>
    </location>
</feature>
<dbReference type="EMBL" id="JBBCAQ010000034">
    <property type="protein sequence ID" value="KAK7580362.1"/>
    <property type="molecule type" value="Genomic_DNA"/>
</dbReference>
<comment type="caution">
    <text evidence="6">The sequence shown here is derived from an EMBL/GenBank/DDBJ whole genome shotgun (WGS) entry which is preliminary data.</text>
</comment>
<dbReference type="Pfam" id="PF22927">
    <property type="entry name" value="INT1_R3"/>
    <property type="match status" value="1"/>
</dbReference>
<dbReference type="GO" id="GO:0032039">
    <property type="term" value="C:integrator complex"/>
    <property type="evidence" value="ECO:0007669"/>
    <property type="project" value="InterPro"/>
</dbReference>
<dbReference type="SUPFAM" id="SSF48371">
    <property type="entry name" value="ARM repeat"/>
    <property type="match status" value="1"/>
</dbReference>
<evidence type="ECO:0000259" key="5">
    <source>
        <dbReference type="Pfam" id="PF22929"/>
    </source>
</evidence>
<organism evidence="6 7">
    <name type="scientific">Parthenolecanium corni</name>
    <dbReference type="NCBI Taxonomy" id="536013"/>
    <lineage>
        <taxon>Eukaryota</taxon>
        <taxon>Metazoa</taxon>
        <taxon>Ecdysozoa</taxon>
        <taxon>Arthropoda</taxon>
        <taxon>Hexapoda</taxon>
        <taxon>Insecta</taxon>
        <taxon>Pterygota</taxon>
        <taxon>Neoptera</taxon>
        <taxon>Paraneoptera</taxon>
        <taxon>Hemiptera</taxon>
        <taxon>Sternorrhyncha</taxon>
        <taxon>Coccoidea</taxon>
        <taxon>Coccidae</taxon>
        <taxon>Parthenolecanium</taxon>
    </lineage>
</organism>
<dbReference type="InterPro" id="IPR016024">
    <property type="entry name" value="ARM-type_fold"/>
</dbReference>
<evidence type="ECO:0000313" key="7">
    <source>
        <dbReference type="Proteomes" id="UP001367676"/>
    </source>
</evidence>
<feature type="domain" description="Integrator complex subunit 1 R3" evidence="3">
    <location>
        <begin position="1685"/>
        <end position="1842"/>
    </location>
</feature>
<evidence type="ECO:0000259" key="2">
    <source>
        <dbReference type="Pfam" id="PF12432"/>
    </source>
</evidence>
<feature type="domain" description="Integrator complex subunit 1 INTS2-binding" evidence="5">
    <location>
        <begin position="893"/>
        <end position="1223"/>
    </location>
</feature>
<name>A0AAN9Y0Y8_9HEMI</name>
<proteinExistence type="predicted"/>
<dbReference type="InterPro" id="IPR053965">
    <property type="entry name" value="INTS1_R4"/>
</dbReference>
<dbReference type="PANTHER" id="PTHR21224:SF1">
    <property type="entry name" value="INTEGRATOR COMPLEX SUBUNIT 1"/>
    <property type="match status" value="1"/>
</dbReference>
<protein>
    <recommendedName>
        <fullName evidence="8">Integrator complex subunit 1</fullName>
    </recommendedName>
</protein>
<evidence type="ECO:0008006" key="8">
    <source>
        <dbReference type="Google" id="ProtNLM"/>
    </source>
</evidence>
<dbReference type="InterPro" id="IPR038902">
    <property type="entry name" value="INTS1"/>
</dbReference>
<dbReference type="PANTHER" id="PTHR21224">
    <property type="entry name" value="INTEGRATOR COMPLEX SUBUNIT 1"/>
    <property type="match status" value="1"/>
</dbReference>
<feature type="compositionally biased region" description="Pro residues" evidence="1">
    <location>
        <begin position="42"/>
        <end position="51"/>
    </location>
</feature>
<reference evidence="6 7" key="1">
    <citation type="submission" date="2024-03" db="EMBL/GenBank/DDBJ databases">
        <title>Adaptation during the transition from Ophiocordyceps entomopathogen to insect associate is accompanied by gene loss and intensified selection.</title>
        <authorList>
            <person name="Ward C.M."/>
            <person name="Onetto C.A."/>
            <person name="Borneman A.R."/>
        </authorList>
    </citation>
    <scope>NUCLEOTIDE SEQUENCE [LARGE SCALE GENOMIC DNA]</scope>
    <source>
        <strain evidence="6">AWRI1</strain>
        <tissue evidence="6">Single Adult Female</tissue>
    </source>
</reference>
<dbReference type="Pfam" id="PF22929">
    <property type="entry name" value="INTS1_INTS2-bd"/>
    <property type="match status" value="1"/>
</dbReference>
<keyword evidence="7" id="KW-1185">Reference proteome</keyword>
<dbReference type="InterPro" id="IPR053966">
    <property type="entry name" value="INTS1_INTS2-bd"/>
</dbReference>